<dbReference type="AlphaFoldDB" id="A0A1G9AV16"/>
<dbReference type="RefSeq" id="WP_091470576.1">
    <property type="nucleotide sequence ID" value="NZ_FNFX01000002.1"/>
</dbReference>
<dbReference type="EMBL" id="FNFX01000002">
    <property type="protein sequence ID" value="SDK31111.1"/>
    <property type="molecule type" value="Genomic_DNA"/>
</dbReference>
<keyword evidence="3" id="KW-1185">Reference proteome</keyword>
<reference evidence="3" key="1">
    <citation type="submission" date="2016-10" db="EMBL/GenBank/DDBJ databases">
        <authorList>
            <person name="Varghese N."/>
            <person name="Submissions S."/>
        </authorList>
    </citation>
    <scope>NUCLEOTIDE SEQUENCE [LARGE SCALE GENOMIC DNA]</scope>
    <source>
        <strain evidence="3">CBMB127</strain>
    </source>
</reference>
<keyword evidence="1" id="KW-0812">Transmembrane</keyword>
<gene>
    <name evidence="2" type="ORF">SAMN05192566_0833</name>
</gene>
<accession>A0A1G9AV16</accession>
<evidence type="ECO:0000256" key="1">
    <source>
        <dbReference type="SAM" id="Phobius"/>
    </source>
</evidence>
<feature type="transmembrane region" description="Helical" evidence="1">
    <location>
        <begin position="6"/>
        <end position="26"/>
    </location>
</feature>
<dbReference type="STRING" id="492660.SAMN05192566_0833"/>
<dbReference type="Proteomes" id="UP000198629">
    <property type="component" value="Unassembled WGS sequence"/>
</dbReference>
<dbReference type="Gene3D" id="2.40.420.20">
    <property type="match status" value="1"/>
</dbReference>
<dbReference type="Gene3D" id="1.10.287.470">
    <property type="entry name" value="Helix hairpin bin"/>
    <property type="match status" value="1"/>
</dbReference>
<evidence type="ECO:0000313" key="2">
    <source>
        <dbReference type="EMBL" id="SDK31111.1"/>
    </source>
</evidence>
<keyword evidence="1" id="KW-0472">Membrane</keyword>
<dbReference type="OrthoDB" id="7059230at2"/>
<name>A0A1G9AV16_9PROT</name>
<evidence type="ECO:0000313" key="3">
    <source>
        <dbReference type="Proteomes" id="UP000198629"/>
    </source>
</evidence>
<proteinExistence type="predicted"/>
<keyword evidence="1" id="KW-1133">Transmembrane helix</keyword>
<protein>
    <submittedName>
        <fullName evidence="2">Multidrug efflux pump subunit AcrA (Membrane-fusion protein)</fullName>
    </submittedName>
</protein>
<organism evidence="2 3">
    <name type="scientific">Methylophilus rhizosphaerae</name>
    <dbReference type="NCBI Taxonomy" id="492660"/>
    <lineage>
        <taxon>Bacteria</taxon>
        <taxon>Pseudomonadati</taxon>
        <taxon>Pseudomonadota</taxon>
        <taxon>Betaproteobacteria</taxon>
        <taxon>Nitrosomonadales</taxon>
        <taxon>Methylophilaceae</taxon>
        <taxon>Methylophilus</taxon>
    </lineage>
</organism>
<sequence>MNKKALWIIGAQLVIIVGLIWAIVLLGQDEYESAQGDNDDEVEGPVRVIEQNGLQLVQLNLATQQNSGIHVQPLKAYDYQGNIKVLGTVISIQTLVDYNSQYQQLKAQLAVAESLLPNHQLQYQRYKQLNADDKNVSDKAVQEAQALVINDQTQIKSTEAQLKALTDTIVAQWGQPLATLVTQHPPSGPLHDLLMQKKVLVQASFPLNFKAPEANSSILVSPIQSEIKPIRAEYISQSIQTDISNIGKTYFYIAPADYLRVGMRVNVVPAQSSSSMVRGVFVPNQAIVWHGGMAWVYTKAKPDMFLRKPVASEIELDNGWFDNTLRPGTEVVTQGAQLLLSEEFKFQIKNENDD</sequence>